<name>G1BJY1_RHOMR</name>
<dbReference type="RefSeq" id="WP_397547797.1">
    <property type="nucleotide sequence ID" value="NZ_CP172416.1"/>
</dbReference>
<dbReference type="InterPro" id="IPR021799">
    <property type="entry name" value="PIN-like_prokaryotic"/>
</dbReference>
<evidence type="ECO:0008006" key="2">
    <source>
        <dbReference type="Google" id="ProtNLM"/>
    </source>
</evidence>
<evidence type="ECO:0000313" key="1">
    <source>
        <dbReference type="EMBL" id="AEJ38180.1"/>
    </source>
</evidence>
<dbReference type="PANTHER" id="PTHR39550">
    <property type="entry name" value="SLL0658 PROTEIN"/>
    <property type="match status" value="1"/>
</dbReference>
<reference evidence="1" key="1">
    <citation type="journal article" date="2011" name="Appl. Environ. Microbiol.">
        <title>Generation of Targeted Deletions in the Genome of Rhodothermus marinus.</title>
        <authorList>
            <person name="Bjornsdottir S.H."/>
            <person name="Fridjonsson O.H."/>
            <person name="Hreggvidsson G.O."/>
            <person name="Eggertsson G."/>
        </authorList>
    </citation>
    <scope>NUCLEOTIDE SEQUENCE</scope>
    <source>
        <strain evidence="1">PRI 493</strain>
    </source>
</reference>
<dbReference type="Pfam" id="PF11848">
    <property type="entry name" value="DUF3368"/>
    <property type="match status" value="1"/>
</dbReference>
<sequence length="162" mass="18131">MIVVADTSCLIALARINKLDLLHQLYGTILIPEAVWHEATDFEEKAGSVEISRAAWLQKRSIEHQLLLKALRQNLGVGEAEAIVLALEVNADLLIMDERSGRETARFMGLHVVGVIGILIEAKQRGLLQQIRPVLDALRNQAGFWIKDSLYERVLRDAGEWA</sequence>
<accession>G1BJY1</accession>
<dbReference type="PANTHER" id="PTHR39550:SF1">
    <property type="entry name" value="SLL0658 PROTEIN"/>
    <property type="match status" value="1"/>
</dbReference>
<proteinExistence type="predicted"/>
<protein>
    <recommendedName>
        <fullName evidence="2">DUF3368 domain-containing protein</fullName>
    </recommendedName>
</protein>
<dbReference type="EMBL" id="JF701602">
    <property type="protein sequence ID" value="AEJ38180.1"/>
    <property type="molecule type" value="Genomic_DNA"/>
</dbReference>
<organism evidence="1">
    <name type="scientific">Rhodothermus marinus</name>
    <name type="common">Rhodothermus obamensis</name>
    <dbReference type="NCBI Taxonomy" id="29549"/>
    <lineage>
        <taxon>Bacteria</taxon>
        <taxon>Pseudomonadati</taxon>
        <taxon>Rhodothermota</taxon>
        <taxon>Rhodothermia</taxon>
        <taxon>Rhodothermales</taxon>
        <taxon>Rhodothermaceae</taxon>
        <taxon>Rhodothermus</taxon>
    </lineage>
</organism>
<dbReference type="AlphaFoldDB" id="G1BJY1"/>